<evidence type="ECO:0000256" key="6">
    <source>
        <dbReference type="HAMAP-Rule" id="MF_01848"/>
    </source>
</evidence>
<dbReference type="NCBIfam" id="NF008725">
    <property type="entry name" value="PRK11727.1"/>
    <property type="match status" value="1"/>
</dbReference>
<accession>A0A1M5SPD7</accession>
<dbReference type="CDD" id="cd02440">
    <property type="entry name" value="AdoMet_MTases"/>
    <property type="match status" value="1"/>
</dbReference>
<dbReference type="GO" id="GO:0052907">
    <property type="term" value="F:23S rRNA (adenine(1618)-N(6))-methyltransferase activity"/>
    <property type="evidence" value="ECO:0007669"/>
    <property type="project" value="UniProtKB-EC"/>
</dbReference>
<dbReference type="InterPro" id="IPR016909">
    <property type="entry name" value="rRNA_lsu_MeTfrase_F"/>
</dbReference>
<evidence type="ECO:0000256" key="3">
    <source>
        <dbReference type="ARBA" id="ARBA00022603"/>
    </source>
</evidence>
<evidence type="ECO:0000256" key="7">
    <source>
        <dbReference type="SAM" id="MobiDB-lite"/>
    </source>
</evidence>
<comment type="subcellular location">
    <subcellularLocation>
        <location evidence="6">Cytoplasm</location>
    </subcellularLocation>
</comment>
<dbReference type="InterPro" id="IPR010286">
    <property type="entry name" value="METTL16/RlmF"/>
</dbReference>
<dbReference type="AlphaFoldDB" id="A0A1M5SPD7"/>
<dbReference type="GO" id="GO:0070475">
    <property type="term" value="P:rRNA base methylation"/>
    <property type="evidence" value="ECO:0007669"/>
    <property type="project" value="TreeGrafter"/>
</dbReference>
<name>A0A1M5SPD7_9BURK</name>
<comment type="function">
    <text evidence="6">Specifically methylates the adenine in position 1618 of 23S rRNA.</text>
</comment>
<evidence type="ECO:0000256" key="4">
    <source>
        <dbReference type="ARBA" id="ARBA00022679"/>
    </source>
</evidence>
<dbReference type="EC" id="2.1.1.181" evidence="6"/>
<dbReference type="Pfam" id="PF05971">
    <property type="entry name" value="Methyltransf_10"/>
    <property type="match status" value="1"/>
</dbReference>
<organism evidence="8 9">
    <name type="scientific">Pollutimonas bauzanensis</name>
    <dbReference type="NCBI Taxonomy" id="658167"/>
    <lineage>
        <taxon>Bacteria</taxon>
        <taxon>Pseudomonadati</taxon>
        <taxon>Pseudomonadota</taxon>
        <taxon>Betaproteobacteria</taxon>
        <taxon>Burkholderiales</taxon>
        <taxon>Alcaligenaceae</taxon>
        <taxon>Pollutimonas</taxon>
    </lineage>
</organism>
<keyword evidence="3 6" id="KW-0489">Methyltransferase</keyword>
<dbReference type="OrthoDB" id="1115728at2"/>
<keyword evidence="2 6" id="KW-0698">rRNA processing</keyword>
<dbReference type="RefSeq" id="WP_073102331.1">
    <property type="nucleotide sequence ID" value="NZ_FQXE01000003.1"/>
</dbReference>
<evidence type="ECO:0000256" key="1">
    <source>
        <dbReference type="ARBA" id="ARBA00022490"/>
    </source>
</evidence>
<comment type="catalytic activity">
    <reaction evidence="6">
        <text>adenosine(1618) in 23S rRNA + S-adenosyl-L-methionine = N(6)-methyladenosine(1618) in 23S rRNA + S-adenosyl-L-homocysteine + H(+)</text>
        <dbReference type="Rhea" id="RHEA:16497"/>
        <dbReference type="Rhea" id="RHEA-COMP:10229"/>
        <dbReference type="Rhea" id="RHEA-COMP:10231"/>
        <dbReference type="ChEBI" id="CHEBI:15378"/>
        <dbReference type="ChEBI" id="CHEBI:57856"/>
        <dbReference type="ChEBI" id="CHEBI:59789"/>
        <dbReference type="ChEBI" id="CHEBI:74411"/>
        <dbReference type="ChEBI" id="CHEBI:74449"/>
        <dbReference type="EC" id="2.1.1.181"/>
    </reaction>
</comment>
<dbReference type="PANTHER" id="PTHR13393">
    <property type="entry name" value="SAM-DEPENDENT METHYLTRANSFERASE"/>
    <property type="match status" value="1"/>
</dbReference>
<protein>
    <recommendedName>
        <fullName evidence="6">Ribosomal RNA large subunit methyltransferase F</fullName>
        <ecNumber evidence="6">2.1.1.181</ecNumber>
    </recommendedName>
    <alternativeName>
        <fullName evidence="6">23S rRNA mA1618 methyltransferase</fullName>
    </alternativeName>
    <alternativeName>
        <fullName evidence="6">rRNA adenine N-6-methyltransferase</fullName>
    </alternativeName>
</protein>
<keyword evidence="1 6" id="KW-0963">Cytoplasm</keyword>
<dbReference type="InterPro" id="IPR029063">
    <property type="entry name" value="SAM-dependent_MTases_sf"/>
</dbReference>
<dbReference type="PIRSF" id="PIRSF029038">
    <property type="entry name" value="Mtase_YbiN_prd"/>
    <property type="match status" value="1"/>
</dbReference>
<dbReference type="Proteomes" id="UP000184226">
    <property type="component" value="Unassembled WGS sequence"/>
</dbReference>
<reference evidence="8 9" key="1">
    <citation type="submission" date="2016-11" db="EMBL/GenBank/DDBJ databases">
        <authorList>
            <person name="Jaros S."/>
            <person name="Januszkiewicz K."/>
            <person name="Wedrychowicz H."/>
        </authorList>
    </citation>
    <scope>NUCLEOTIDE SEQUENCE [LARGE SCALE GENOMIC DNA]</scope>
    <source>
        <strain evidence="8 9">CGMCC 1.10190</strain>
    </source>
</reference>
<evidence type="ECO:0000256" key="2">
    <source>
        <dbReference type="ARBA" id="ARBA00022552"/>
    </source>
</evidence>
<dbReference type="SUPFAM" id="SSF53335">
    <property type="entry name" value="S-adenosyl-L-methionine-dependent methyltransferases"/>
    <property type="match status" value="1"/>
</dbReference>
<evidence type="ECO:0000313" key="8">
    <source>
        <dbReference type="EMBL" id="SHH40419.1"/>
    </source>
</evidence>
<keyword evidence="9" id="KW-1185">Reference proteome</keyword>
<dbReference type="GO" id="GO:0005737">
    <property type="term" value="C:cytoplasm"/>
    <property type="evidence" value="ECO:0007669"/>
    <property type="project" value="UniProtKB-SubCell"/>
</dbReference>
<dbReference type="PANTHER" id="PTHR13393:SF0">
    <property type="entry name" value="RNA N6-ADENOSINE-METHYLTRANSFERASE METTL16"/>
    <property type="match status" value="1"/>
</dbReference>
<evidence type="ECO:0000256" key="5">
    <source>
        <dbReference type="ARBA" id="ARBA00022691"/>
    </source>
</evidence>
<gene>
    <name evidence="6" type="primary">rlmF</name>
    <name evidence="8" type="ORF">SAMN04488135_103139</name>
</gene>
<comment type="similarity">
    <text evidence="6">Belongs to the methyltransferase superfamily. METTL16/RlmF family.</text>
</comment>
<dbReference type="HAMAP" id="MF_01848">
    <property type="entry name" value="23SrRNA_methyltr_F"/>
    <property type="match status" value="1"/>
</dbReference>
<keyword evidence="4 6" id="KW-0808">Transferase</keyword>
<proteinExistence type="inferred from homology"/>
<dbReference type="STRING" id="658167.SAMN04488135_103139"/>
<keyword evidence="5 6" id="KW-0949">S-adenosyl-L-methionine</keyword>
<dbReference type="Gene3D" id="3.40.50.150">
    <property type="entry name" value="Vaccinia Virus protein VP39"/>
    <property type="match status" value="1"/>
</dbReference>
<sequence>MTRSPRRPPATDKPPAARRPAALAPSAPAGSEPAPGASAALLHPRNRHQGRYDFALLTRDSPALAAFVVSNPYGEPSIDFARPAAVRALNRALLKTFYGIEHWDIPEGYLCPPIPGRVDYLHYLADLLAQSNGGAIPRGPAVRVLDIGVGANAIYPLLGHAEYGWRFLGSDTDGAALSCAQANIQSNGGLDQAIELRRQKSPDRIFQGLLAAGERFDLSLCNPPFHASAHEAQSASQRKWRGLGKAQPRHKAPLLNFGGQGAELWCEGGEAFFLRRMVEESVTVQDQVFWFSSLVSKESSLPEVFRSLRKARALDVRTVEMAQGQKKSRFVAWTFLDAAAQRAWRGR</sequence>
<evidence type="ECO:0000313" key="9">
    <source>
        <dbReference type="Proteomes" id="UP000184226"/>
    </source>
</evidence>
<dbReference type="EMBL" id="FQXE01000003">
    <property type="protein sequence ID" value="SHH40419.1"/>
    <property type="molecule type" value="Genomic_DNA"/>
</dbReference>
<feature type="region of interest" description="Disordered" evidence="7">
    <location>
        <begin position="1"/>
        <end position="43"/>
    </location>
</feature>
<feature type="compositionally biased region" description="Low complexity" evidence="7">
    <location>
        <begin position="18"/>
        <end position="40"/>
    </location>
</feature>